<protein>
    <submittedName>
        <fullName evidence="16">5-hydroxytryptamine receptor 1-like</fullName>
    </submittedName>
</protein>
<evidence type="ECO:0000256" key="5">
    <source>
        <dbReference type="ARBA" id="ARBA00022989"/>
    </source>
</evidence>
<feature type="transmembrane region" description="Helical" evidence="13">
    <location>
        <begin position="199"/>
        <end position="220"/>
    </location>
</feature>
<evidence type="ECO:0000256" key="1">
    <source>
        <dbReference type="ARBA" id="ARBA00004651"/>
    </source>
</evidence>
<dbReference type="GeneID" id="106475323"/>
<dbReference type="PANTHER" id="PTHR24248">
    <property type="entry name" value="ADRENERGIC RECEPTOR-RELATED G-PROTEIN COUPLED RECEPTOR"/>
    <property type="match status" value="1"/>
</dbReference>
<feature type="transmembrane region" description="Helical" evidence="13">
    <location>
        <begin position="77"/>
        <end position="96"/>
    </location>
</feature>
<sequence>MSSSTNSTVTNIGLEWTSEDNSSSGSQDSVMLVPYSVSAFVALLVLLSFMIVATAIGNALVCISVYLVKKLRQPSNFLLVSLAVSDLCVSLLVMPFALHYELTGSWNLGPEVCDMWVAFDVTSCTASILNLCMISVDRYLAITKPLTYGVRRTSRRICLCIAAVWVLSCLISVPPLIVLGNEHGTPAEPTCEVSQNFGYQLYATLGSFYIPLMVMIFVYLKIYVAAKRVVEAEHKSLVYAQRNACRNENGYCQSQGPLLIQKVSSVSTVTEKNLLSGSNTQDPSQNTTGNLVGVGDLPRSQPQNKSSMWKERKASITLGIIMSAFTVCWLPFFVLTLLRAVDEDMFSVSPSVRSLVLWLGYINSMMNPIIYVTFHHDFRRTFKEILCLRCTTVNATMRQESAFVYYATDCVVRHPQKKSFEMVPEPLIPISVVPKKSGVTYNSHESFV</sequence>
<feature type="transmembrane region" description="Helical" evidence="13">
    <location>
        <begin position="355"/>
        <end position="374"/>
    </location>
</feature>
<dbReference type="Proteomes" id="UP000694941">
    <property type="component" value="Unplaced"/>
</dbReference>
<name>A0ABM1RUW4_LIMPO</name>
<keyword evidence="5 13" id="KW-1133">Transmembrane helix</keyword>
<reference evidence="16" key="1">
    <citation type="submission" date="2025-08" db="UniProtKB">
        <authorList>
            <consortium name="RefSeq"/>
        </authorList>
    </citation>
    <scope>IDENTIFICATION</scope>
    <source>
        <tissue evidence="16">Muscle</tissue>
    </source>
</reference>
<evidence type="ECO:0000259" key="14">
    <source>
        <dbReference type="PROSITE" id="PS50262"/>
    </source>
</evidence>
<evidence type="ECO:0000256" key="8">
    <source>
        <dbReference type="ARBA" id="ARBA00023157"/>
    </source>
</evidence>
<dbReference type="PROSITE" id="PS00237">
    <property type="entry name" value="G_PROTEIN_RECEP_F1_1"/>
    <property type="match status" value="1"/>
</dbReference>
<dbReference type="PRINTS" id="PR01103">
    <property type="entry name" value="ADRENERGICR"/>
</dbReference>
<keyword evidence="9 11" id="KW-0675">Receptor</keyword>
<evidence type="ECO:0000256" key="4">
    <source>
        <dbReference type="ARBA" id="ARBA00022692"/>
    </source>
</evidence>
<dbReference type="InterPro" id="IPR000276">
    <property type="entry name" value="GPCR_Rhodpsn"/>
</dbReference>
<comment type="similarity">
    <text evidence="2 11">Belongs to the G-protein coupled receptor 1 family.</text>
</comment>
<dbReference type="Gene3D" id="1.20.1070.10">
    <property type="entry name" value="Rhodopsin 7-helix transmembrane proteins"/>
    <property type="match status" value="1"/>
</dbReference>
<evidence type="ECO:0000256" key="9">
    <source>
        <dbReference type="ARBA" id="ARBA00023170"/>
    </source>
</evidence>
<dbReference type="PANTHER" id="PTHR24248:SF199">
    <property type="entry name" value="IP13425P-RELATED"/>
    <property type="match status" value="1"/>
</dbReference>
<evidence type="ECO:0000256" key="3">
    <source>
        <dbReference type="ARBA" id="ARBA00022475"/>
    </source>
</evidence>
<evidence type="ECO:0000256" key="13">
    <source>
        <dbReference type="SAM" id="Phobius"/>
    </source>
</evidence>
<keyword evidence="10 11" id="KW-0807">Transducer</keyword>
<keyword evidence="4 11" id="KW-0812">Transmembrane</keyword>
<keyword evidence="8" id="KW-1015">Disulfide bond</keyword>
<evidence type="ECO:0000256" key="10">
    <source>
        <dbReference type="ARBA" id="ARBA00023224"/>
    </source>
</evidence>
<organism evidence="15 16">
    <name type="scientific">Limulus polyphemus</name>
    <name type="common">Atlantic horseshoe crab</name>
    <dbReference type="NCBI Taxonomy" id="6850"/>
    <lineage>
        <taxon>Eukaryota</taxon>
        <taxon>Metazoa</taxon>
        <taxon>Ecdysozoa</taxon>
        <taxon>Arthropoda</taxon>
        <taxon>Chelicerata</taxon>
        <taxon>Merostomata</taxon>
        <taxon>Xiphosura</taxon>
        <taxon>Limulidae</taxon>
        <taxon>Limulus</taxon>
    </lineage>
</organism>
<feature type="transmembrane region" description="Helical" evidence="13">
    <location>
        <begin position="116"/>
        <end position="136"/>
    </location>
</feature>
<accession>A0ABM1RUW4</accession>
<feature type="transmembrane region" description="Helical" evidence="13">
    <location>
        <begin position="39"/>
        <end position="68"/>
    </location>
</feature>
<evidence type="ECO:0000313" key="16">
    <source>
        <dbReference type="RefSeq" id="XP_022235169.1"/>
    </source>
</evidence>
<gene>
    <name evidence="16" type="primary">LOC106475323</name>
</gene>
<keyword evidence="3" id="KW-1003">Cell membrane</keyword>
<dbReference type="PRINTS" id="PR00237">
    <property type="entry name" value="GPCRRHODOPSN"/>
</dbReference>
<dbReference type="InterPro" id="IPR002233">
    <property type="entry name" value="ADR_fam"/>
</dbReference>
<proteinExistence type="inferred from homology"/>
<dbReference type="RefSeq" id="XP_022235169.1">
    <property type="nucleotide sequence ID" value="XM_022379461.1"/>
</dbReference>
<comment type="subcellular location">
    <subcellularLocation>
        <location evidence="1">Cell membrane</location>
        <topology evidence="1">Multi-pass membrane protein</topology>
    </subcellularLocation>
</comment>
<keyword evidence="7 13" id="KW-0472">Membrane</keyword>
<evidence type="ECO:0000256" key="7">
    <source>
        <dbReference type="ARBA" id="ARBA00023136"/>
    </source>
</evidence>
<feature type="domain" description="G-protein coupled receptors family 1 profile" evidence="14">
    <location>
        <begin position="57"/>
        <end position="371"/>
    </location>
</feature>
<dbReference type="SUPFAM" id="SSF81321">
    <property type="entry name" value="Family A G protein-coupled receptor-like"/>
    <property type="match status" value="1"/>
</dbReference>
<feature type="transmembrane region" description="Helical" evidence="13">
    <location>
        <begin position="157"/>
        <end position="179"/>
    </location>
</feature>
<feature type="transmembrane region" description="Helical" evidence="13">
    <location>
        <begin position="314"/>
        <end position="335"/>
    </location>
</feature>
<dbReference type="CDD" id="cd15329">
    <property type="entry name" value="7tmA_5-HT7"/>
    <property type="match status" value="1"/>
</dbReference>
<keyword evidence="15" id="KW-1185">Reference proteome</keyword>
<evidence type="ECO:0000256" key="12">
    <source>
        <dbReference type="SAM" id="MobiDB-lite"/>
    </source>
</evidence>
<feature type="compositionally biased region" description="Polar residues" evidence="12">
    <location>
        <begin position="274"/>
        <end position="290"/>
    </location>
</feature>
<keyword evidence="6 11" id="KW-0297">G-protein coupled receptor</keyword>
<evidence type="ECO:0000256" key="6">
    <source>
        <dbReference type="ARBA" id="ARBA00023040"/>
    </source>
</evidence>
<evidence type="ECO:0000256" key="11">
    <source>
        <dbReference type="RuleBase" id="RU000688"/>
    </source>
</evidence>
<dbReference type="Pfam" id="PF00001">
    <property type="entry name" value="7tm_1"/>
    <property type="match status" value="1"/>
</dbReference>
<dbReference type="InterPro" id="IPR017452">
    <property type="entry name" value="GPCR_Rhodpsn_7TM"/>
</dbReference>
<dbReference type="PROSITE" id="PS50262">
    <property type="entry name" value="G_PROTEIN_RECEP_F1_2"/>
    <property type="match status" value="1"/>
</dbReference>
<feature type="region of interest" description="Disordered" evidence="12">
    <location>
        <begin position="274"/>
        <end position="306"/>
    </location>
</feature>
<evidence type="ECO:0000256" key="2">
    <source>
        <dbReference type="ARBA" id="ARBA00010663"/>
    </source>
</evidence>
<evidence type="ECO:0000313" key="15">
    <source>
        <dbReference type="Proteomes" id="UP000694941"/>
    </source>
</evidence>